<dbReference type="PANTHER" id="PTHR23077">
    <property type="entry name" value="AAA-FAMILY ATPASE"/>
    <property type="match status" value="1"/>
</dbReference>
<dbReference type="PANTHER" id="PTHR23077:SF171">
    <property type="entry name" value="NUCLEAR VALOSIN-CONTAINING PROTEIN-LIKE"/>
    <property type="match status" value="1"/>
</dbReference>
<name>A0ABU8NJ63_9SPHI</name>
<organism evidence="4 5">
    <name type="scientific">Pedobacter panaciterrae</name>
    <dbReference type="NCBI Taxonomy" id="363849"/>
    <lineage>
        <taxon>Bacteria</taxon>
        <taxon>Pseudomonadati</taxon>
        <taxon>Bacteroidota</taxon>
        <taxon>Sphingobacteriia</taxon>
        <taxon>Sphingobacteriales</taxon>
        <taxon>Sphingobacteriaceae</taxon>
        <taxon>Pedobacter</taxon>
    </lineage>
</organism>
<keyword evidence="2 4" id="KW-0067">ATP-binding</keyword>
<dbReference type="SUPFAM" id="SSF52540">
    <property type="entry name" value="P-loop containing nucleoside triphosphate hydrolases"/>
    <property type="match status" value="1"/>
</dbReference>
<comment type="caution">
    <text evidence="4">The sequence shown here is derived from an EMBL/GenBank/DDBJ whole genome shotgun (WGS) entry which is preliminary data.</text>
</comment>
<dbReference type="GO" id="GO:0005524">
    <property type="term" value="F:ATP binding"/>
    <property type="evidence" value="ECO:0007669"/>
    <property type="project" value="UniProtKB-KW"/>
</dbReference>
<dbReference type="Pfam" id="PF00004">
    <property type="entry name" value="AAA"/>
    <property type="match status" value="1"/>
</dbReference>
<evidence type="ECO:0000259" key="3">
    <source>
        <dbReference type="SMART" id="SM00382"/>
    </source>
</evidence>
<evidence type="ECO:0000256" key="1">
    <source>
        <dbReference type="ARBA" id="ARBA00022741"/>
    </source>
</evidence>
<accession>A0ABU8NJ63</accession>
<dbReference type="InterPro" id="IPR050168">
    <property type="entry name" value="AAA_ATPase_domain"/>
</dbReference>
<sequence length="234" mass="26617">MYTYNYFINDSEKVLLDDLFVDDANKQIITRLISEHRYFKQLNEYGLPIDNKMLLNVSQGCGKTYTVKAIASGLEKNLIVLNLSNILSGSINDITHSIKTVFNIAAKEKAVLFIDEFDEISKVRSVDVKDGDEMGRLVNTMIHLIDYYPDNALLICATDYSEFIEPSLLRCFDLSVTIRKPSPDLLDDYYDKLLSSFPASLRSIERMYSISFAQAKDHALAAVKKAMIDQIESR</sequence>
<protein>
    <submittedName>
        <fullName evidence="4">ATP-binding protein</fullName>
    </submittedName>
</protein>
<dbReference type="InterPro" id="IPR003959">
    <property type="entry name" value="ATPase_AAA_core"/>
</dbReference>
<dbReference type="Gene3D" id="3.40.50.300">
    <property type="entry name" value="P-loop containing nucleotide triphosphate hydrolases"/>
    <property type="match status" value="1"/>
</dbReference>
<dbReference type="InterPro" id="IPR027417">
    <property type="entry name" value="P-loop_NTPase"/>
</dbReference>
<keyword evidence="1" id="KW-0547">Nucleotide-binding</keyword>
<evidence type="ECO:0000256" key="2">
    <source>
        <dbReference type="ARBA" id="ARBA00022840"/>
    </source>
</evidence>
<feature type="domain" description="AAA+ ATPase" evidence="3">
    <location>
        <begin position="49"/>
        <end position="182"/>
    </location>
</feature>
<dbReference type="RefSeq" id="WP_288881564.1">
    <property type="nucleotide sequence ID" value="NZ_CBFGNQ010000045.1"/>
</dbReference>
<evidence type="ECO:0000313" key="4">
    <source>
        <dbReference type="EMBL" id="MEJ2902292.1"/>
    </source>
</evidence>
<keyword evidence="5" id="KW-1185">Reference proteome</keyword>
<dbReference type="EMBL" id="JBBEUB010000002">
    <property type="protein sequence ID" value="MEJ2902292.1"/>
    <property type="molecule type" value="Genomic_DNA"/>
</dbReference>
<dbReference type="CDD" id="cd19481">
    <property type="entry name" value="RecA-like_protease"/>
    <property type="match status" value="1"/>
</dbReference>
<dbReference type="Proteomes" id="UP001378956">
    <property type="component" value="Unassembled WGS sequence"/>
</dbReference>
<proteinExistence type="predicted"/>
<evidence type="ECO:0000313" key="5">
    <source>
        <dbReference type="Proteomes" id="UP001378956"/>
    </source>
</evidence>
<dbReference type="SMART" id="SM00382">
    <property type="entry name" value="AAA"/>
    <property type="match status" value="1"/>
</dbReference>
<reference evidence="4 5" key="1">
    <citation type="submission" date="2024-03" db="EMBL/GenBank/DDBJ databases">
        <title>Sequence of Lycoming College Course Isolates.</title>
        <authorList>
            <person name="Plotts O."/>
            <person name="Newman J."/>
        </authorList>
    </citation>
    <scope>NUCLEOTIDE SEQUENCE [LARGE SCALE GENOMIC DNA]</scope>
    <source>
        <strain evidence="4 5">CJB-3</strain>
    </source>
</reference>
<gene>
    <name evidence="4" type="ORF">WAE58_07640</name>
</gene>
<dbReference type="InterPro" id="IPR003593">
    <property type="entry name" value="AAA+_ATPase"/>
</dbReference>